<organism evidence="2 3">
    <name type="scientific">Hyphomonas hirschiana VP5</name>
    <dbReference type="NCBI Taxonomy" id="1280951"/>
    <lineage>
        <taxon>Bacteria</taxon>
        <taxon>Pseudomonadati</taxon>
        <taxon>Pseudomonadota</taxon>
        <taxon>Alphaproteobacteria</taxon>
        <taxon>Hyphomonadales</taxon>
        <taxon>Hyphomonadaceae</taxon>
        <taxon>Hyphomonas</taxon>
    </lineage>
</organism>
<dbReference type="PATRIC" id="fig|1280951.3.peg.3309"/>
<accession>A0A059F951</accession>
<protein>
    <submittedName>
        <fullName evidence="2">Putative beta-lactamase</fullName>
    </submittedName>
</protein>
<evidence type="ECO:0000313" key="2">
    <source>
        <dbReference type="EMBL" id="KCZ87086.1"/>
    </source>
</evidence>
<evidence type="ECO:0000259" key="1">
    <source>
        <dbReference type="Pfam" id="PF00905"/>
    </source>
</evidence>
<dbReference type="Pfam" id="PF00905">
    <property type="entry name" value="Transpeptidase"/>
    <property type="match status" value="1"/>
</dbReference>
<dbReference type="GO" id="GO:0008658">
    <property type="term" value="F:penicillin binding"/>
    <property type="evidence" value="ECO:0007669"/>
    <property type="project" value="InterPro"/>
</dbReference>
<gene>
    <name evidence="2" type="ORF">HHI_16422</name>
</gene>
<dbReference type="InterPro" id="IPR012338">
    <property type="entry name" value="Beta-lactam/transpept-like"/>
</dbReference>
<keyword evidence="3" id="KW-1185">Reference proteome</keyword>
<proteinExistence type="predicted"/>
<dbReference type="AlphaFoldDB" id="A0A059F951"/>
<dbReference type="SUPFAM" id="SSF56601">
    <property type="entry name" value="beta-lactamase/transpeptidase-like"/>
    <property type="match status" value="1"/>
</dbReference>
<sequence>MTAASASSRTGPWGALLMLAVAVLAACASPAASIPVAEPRLLEQALLAEGVSPADSALVIYRLEDEKVWASGGARIRERFTPASTSKIPHTLLALETGAVTGPEESFEWDGETRFVDSWNEDQDFAAAFQRSTVWIYQIVVPRIGAARLTEGLEAFGYGNADIGGPEMITRYWLEGPLAISATEQVEFLSRLARRTLPLSARTYDLAVPVMEVDRGEGWTLYGKTGWKSVEGQMDIGWYVGWVEQSSGEAPGTYAFALNMDMPGGMDEAPKRRAAVERALRAIGALPVAQ</sequence>
<dbReference type="EMBL" id="ARYI01000020">
    <property type="protein sequence ID" value="KCZ87086.1"/>
    <property type="molecule type" value="Genomic_DNA"/>
</dbReference>
<dbReference type="OrthoDB" id="9762883at2"/>
<dbReference type="InterPro" id="IPR001460">
    <property type="entry name" value="PCN-bd_Tpept"/>
</dbReference>
<comment type="caution">
    <text evidence="2">The sequence shown here is derived from an EMBL/GenBank/DDBJ whole genome shotgun (WGS) entry which is preliminary data.</text>
</comment>
<dbReference type="Gene3D" id="3.40.710.10">
    <property type="entry name" value="DD-peptidase/beta-lactamase superfamily"/>
    <property type="match status" value="1"/>
</dbReference>
<feature type="domain" description="Penicillin-binding protein transpeptidase" evidence="1">
    <location>
        <begin position="76"/>
        <end position="274"/>
    </location>
</feature>
<dbReference type="Proteomes" id="UP000025061">
    <property type="component" value="Unassembled WGS sequence"/>
</dbReference>
<dbReference type="NCBIfam" id="NF040784">
    <property type="entry name" value="blaOXA-VL06"/>
    <property type="match status" value="1"/>
</dbReference>
<name>A0A059F951_9PROT</name>
<evidence type="ECO:0000313" key="3">
    <source>
        <dbReference type="Proteomes" id="UP000025061"/>
    </source>
</evidence>
<reference evidence="2 3" key="1">
    <citation type="submission" date="2013-04" db="EMBL/GenBank/DDBJ databases">
        <title>Hyphomonas hirschiana VP5 Genome Sequencing.</title>
        <authorList>
            <person name="Lai Q."/>
            <person name="Shao Z."/>
        </authorList>
    </citation>
    <scope>NUCLEOTIDE SEQUENCE [LARGE SCALE GENOMIC DNA]</scope>
    <source>
        <strain evidence="2 3">VP5</strain>
    </source>
</reference>